<dbReference type="EMBL" id="WMJY01000011">
    <property type="protein sequence ID" value="MTH29601.1"/>
    <property type="molecule type" value="Genomic_DNA"/>
</dbReference>
<dbReference type="InterPro" id="IPR054207">
    <property type="entry name" value="DUF6913"/>
</dbReference>
<proteinExistence type="predicted"/>
<keyword evidence="2" id="KW-1185">Reference proteome</keyword>
<sequence length="171" mass="19703">MLFDAVKKKALRKAVESSVLPSVPSEFNYQVKTIGILSEKKEQAMVEKMIDVLVKRGISRDNIYVLYYDSSNSKADERALYVFKLRDFESSLKTSNESLRVFVEKPFDLLISFYKSDAIPMLWGTSQSKAKFKVGLASVTSFVNHFNLDMNDLDAEIYVKLLFEYINIFKH</sequence>
<dbReference type="AlphaFoldDB" id="A0A7K1GL74"/>
<dbReference type="Proteomes" id="UP000488936">
    <property type="component" value="Unassembled WGS sequence"/>
</dbReference>
<dbReference type="RefSeq" id="WP_155035598.1">
    <property type="nucleotide sequence ID" value="NZ_JAYMMG010000013.1"/>
</dbReference>
<gene>
    <name evidence="1" type="ORF">GJV77_06645</name>
</gene>
<reference evidence="1 2" key="1">
    <citation type="journal article" date="2006" name="Int. J. Syst. Evol. Microbiol.">
        <title>Myroides pelagicus sp. nov., isolated from seawater in Thailand.</title>
        <authorList>
            <person name="Yoon J."/>
            <person name="Maneerat S."/>
            <person name="Kawai F."/>
            <person name="Yokota A."/>
        </authorList>
    </citation>
    <scope>NUCLEOTIDE SEQUENCE [LARGE SCALE GENOMIC DNA]</scope>
    <source>
        <strain evidence="1 2">SM1T</strain>
    </source>
</reference>
<accession>A0A7K1GL74</accession>
<organism evidence="1 2">
    <name type="scientific">Myroides pelagicus</name>
    <dbReference type="NCBI Taxonomy" id="270914"/>
    <lineage>
        <taxon>Bacteria</taxon>
        <taxon>Pseudomonadati</taxon>
        <taxon>Bacteroidota</taxon>
        <taxon>Flavobacteriia</taxon>
        <taxon>Flavobacteriales</taxon>
        <taxon>Flavobacteriaceae</taxon>
        <taxon>Myroides</taxon>
    </lineage>
</organism>
<evidence type="ECO:0000313" key="2">
    <source>
        <dbReference type="Proteomes" id="UP000488936"/>
    </source>
</evidence>
<evidence type="ECO:0000313" key="1">
    <source>
        <dbReference type="EMBL" id="MTH29601.1"/>
    </source>
</evidence>
<dbReference type="OrthoDB" id="1430532at2"/>
<protein>
    <submittedName>
        <fullName evidence="1">Uncharacterized protein</fullName>
    </submittedName>
</protein>
<dbReference type="Pfam" id="PF21857">
    <property type="entry name" value="DUF6913"/>
    <property type="match status" value="1"/>
</dbReference>
<comment type="caution">
    <text evidence="1">The sequence shown here is derived from an EMBL/GenBank/DDBJ whole genome shotgun (WGS) entry which is preliminary data.</text>
</comment>
<name>A0A7K1GL74_9FLAO</name>